<comment type="caution">
    <text evidence="2">The sequence shown here is derived from an EMBL/GenBank/DDBJ whole genome shotgun (WGS) entry which is preliminary data.</text>
</comment>
<organism evidence="2 3">
    <name type="scientific">Candidatus Amesbacteria bacterium GW2011_GWA1_48_9</name>
    <dbReference type="NCBI Taxonomy" id="1618355"/>
    <lineage>
        <taxon>Bacteria</taxon>
        <taxon>Candidatus Amesiibacteriota</taxon>
    </lineage>
</organism>
<name>A0A0G1X9B7_9BACT</name>
<proteinExistence type="predicted"/>
<evidence type="ECO:0000313" key="3">
    <source>
        <dbReference type="Proteomes" id="UP000034637"/>
    </source>
</evidence>
<feature type="transmembrane region" description="Helical" evidence="1">
    <location>
        <begin position="12"/>
        <end position="32"/>
    </location>
</feature>
<accession>A0A0G1X9B7</accession>
<sequence length="99" mass="10885">MTEFLKNKENRKWLYVGVGLALISIAAIYFLGQLIDTSQTGITQNPQATVTHMIETLESFRATLLHQAPVFTPAAPDYLEQGSQALNQLASLPQTTPIP</sequence>
<gene>
    <name evidence="2" type="ORF">UY33_C0036G0003</name>
</gene>
<protein>
    <submittedName>
        <fullName evidence="2">Uncharacterized protein</fullName>
    </submittedName>
</protein>
<dbReference type="EMBL" id="LCPP01000036">
    <property type="protein sequence ID" value="KKU99143.1"/>
    <property type="molecule type" value="Genomic_DNA"/>
</dbReference>
<keyword evidence="1" id="KW-1133">Transmembrane helix</keyword>
<keyword evidence="1" id="KW-0472">Membrane</keyword>
<keyword evidence="1" id="KW-0812">Transmembrane</keyword>
<evidence type="ECO:0000256" key="1">
    <source>
        <dbReference type="SAM" id="Phobius"/>
    </source>
</evidence>
<evidence type="ECO:0000313" key="2">
    <source>
        <dbReference type="EMBL" id="KKU99143.1"/>
    </source>
</evidence>
<dbReference type="Proteomes" id="UP000034637">
    <property type="component" value="Unassembled WGS sequence"/>
</dbReference>
<reference evidence="2 3" key="1">
    <citation type="journal article" date="2015" name="Nature">
        <title>rRNA introns, odd ribosomes, and small enigmatic genomes across a large radiation of phyla.</title>
        <authorList>
            <person name="Brown C.T."/>
            <person name="Hug L.A."/>
            <person name="Thomas B.C."/>
            <person name="Sharon I."/>
            <person name="Castelle C.J."/>
            <person name="Singh A."/>
            <person name="Wilkins M.J."/>
            <person name="Williams K.H."/>
            <person name="Banfield J.F."/>
        </authorList>
    </citation>
    <scope>NUCLEOTIDE SEQUENCE [LARGE SCALE GENOMIC DNA]</scope>
</reference>
<dbReference type="AlphaFoldDB" id="A0A0G1X9B7"/>